<accession>A0ABN7AIT7</accession>
<dbReference type="InterPro" id="IPR036397">
    <property type="entry name" value="RNaseH_sf"/>
</dbReference>
<dbReference type="InterPro" id="IPR001584">
    <property type="entry name" value="Integrase_cat-core"/>
</dbReference>
<keyword evidence="2" id="KW-0808">Transferase</keyword>
<dbReference type="InterPro" id="IPR001969">
    <property type="entry name" value="Aspartic_peptidase_AS"/>
</dbReference>
<dbReference type="PROSITE" id="PS50878">
    <property type="entry name" value="RT_POL"/>
    <property type="match status" value="1"/>
</dbReference>
<dbReference type="Pfam" id="PF00078">
    <property type="entry name" value="RVT_1"/>
    <property type="match status" value="1"/>
</dbReference>
<dbReference type="EMBL" id="AP028910">
    <property type="protein sequence ID" value="BES90780.1"/>
    <property type="molecule type" value="Genomic_DNA"/>
</dbReference>
<dbReference type="InterPro" id="IPR000477">
    <property type="entry name" value="RT_dom"/>
</dbReference>
<dbReference type="CDD" id="cd09274">
    <property type="entry name" value="RNase_HI_RT_Ty3"/>
    <property type="match status" value="1"/>
</dbReference>
<evidence type="ECO:0000256" key="7">
    <source>
        <dbReference type="ARBA" id="ARBA00022918"/>
    </source>
</evidence>
<dbReference type="CDD" id="cd05483">
    <property type="entry name" value="retropepsin_like_bacteria"/>
    <property type="match status" value="1"/>
</dbReference>
<evidence type="ECO:0000259" key="8">
    <source>
        <dbReference type="PROSITE" id="PS50878"/>
    </source>
</evidence>
<dbReference type="InterPro" id="IPR021109">
    <property type="entry name" value="Peptidase_aspartic_dom_sf"/>
</dbReference>
<evidence type="ECO:0000313" key="11">
    <source>
        <dbReference type="Proteomes" id="UP001307889"/>
    </source>
</evidence>
<feature type="domain" description="Integrase catalytic" evidence="9">
    <location>
        <begin position="946"/>
        <end position="1105"/>
    </location>
</feature>
<dbReference type="Gene3D" id="3.30.420.10">
    <property type="entry name" value="Ribonuclease H-like superfamily/Ribonuclease H"/>
    <property type="match status" value="1"/>
</dbReference>
<dbReference type="PANTHER" id="PTHR37984:SF5">
    <property type="entry name" value="PROTEIN NYNRIN-LIKE"/>
    <property type="match status" value="1"/>
</dbReference>
<evidence type="ECO:0000259" key="9">
    <source>
        <dbReference type="PROSITE" id="PS50994"/>
    </source>
</evidence>
<keyword evidence="4" id="KW-0540">Nuclease</keyword>
<evidence type="ECO:0000313" key="10">
    <source>
        <dbReference type="EMBL" id="BES90780.1"/>
    </source>
</evidence>
<dbReference type="Pfam" id="PF13975">
    <property type="entry name" value="gag-asp_proteas"/>
    <property type="match status" value="1"/>
</dbReference>
<evidence type="ECO:0000256" key="2">
    <source>
        <dbReference type="ARBA" id="ARBA00022679"/>
    </source>
</evidence>
<evidence type="ECO:0000256" key="1">
    <source>
        <dbReference type="ARBA" id="ARBA00012493"/>
    </source>
</evidence>
<evidence type="ECO:0000256" key="5">
    <source>
        <dbReference type="ARBA" id="ARBA00022759"/>
    </source>
</evidence>
<dbReference type="SUPFAM" id="SSF50630">
    <property type="entry name" value="Acid proteases"/>
    <property type="match status" value="1"/>
</dbReference>
<keyword evidence="11" id="KW-1185">Reference proteome</keyword>
<evidence type="ECO:0000256" key="6">
    <source>
        <dbReference type="ARBA" id="ARBA00022801"/>
    </source>
</evidence>
<gene>
    <name evidence="10" type="ORF">NTJ_03589</name>
</gene>
<dbReference type="Gene3D" id="3.10.20.370">
    <property type="match status" value="1"/>
</dbReference>
<dbReference type="EC" id="2.7.7.49" evidence="1"/>
<evidence type="ECO:0000256" key="3">
    <source>
        <dbReference type="ARBA" id="ARBA00022695"/>
    </source>
</evidence>
<dbReference type="InterPro" id="IPR041373">
    <property type="entry name" value="RT_RNaseH"/>
</dbReference>
<dbReference type="SUPFAM" id="SSF56672">
    <property type="entry name" value="DNA/RNA polymerases"/>
    <property type="match status" value="1"/>
</dbReference>
<evidence type="ECO:0000256" key="4">
    <source>
        <dbReference type="ARBA" id="ARBA00022722"/>
    </source>
</evidence>
<reference evidence="10 11" key="1">
    <citation type="submission" date="2023-09" db="EMBL/GenBank/DDBJ databases">
        <title>Nesidiocoris tenuis whole genome shotgun sequence.</title>
        <authorList>
            <person name="Shibata T."/>
            <person name="Shimoda M."/>
            <person name="Kobayashi T."/>
            <person name="Uehara T."/>
        </authorList>
    </citation>
    <scope>NUCLEOTIDE SEQUENCE [LARGE SCALE GENOMIC DNA]</scope>
    <source>
        <strain evidence="10 11">Japan</strain>
    </source>
</reference>
<dbReference type="Gene3D" id="3.30.70.270">
    <property type="match status" value="2"/>
</dbReference>
<dbReference type="InterPro" id="IPR034122">
    <property type="entry name" value="Retropepsin-like_bacterial"/>
</dbReference>
<keyword evidence="3" id="KW-0548">Nucleotidyltransferase</keyword>
<dbReference type="PROSITE" id="PS50994">
    <property type="entry name" value="INTEGRASE"/>
    <property type="match status" value="1"/>
</dbReference>
<keyword evidence="5" id="KW-0255">Endonuclease</keyword>
<dbReference type="Gene3D" id="3.10.10.10">
    <property type="entry name" value="HIV Type 1 Reverse Transcriptase, subunit A, domain 1"/>
    <property type="match status" value="1"/>
</dbReference>
<name>A0ABN7AIT7_9HEMI</name>
<keyword evidence="7" id="KW-0695">RNA-directed DNA polymerase</keyword>
<dbReference type="Gene3D" id="2.40.70.10">
    <property type="entry name" value="Acid Proteases"/>
    <property type="match status" value="1"/>
</dbReference>
<dbReference type="PROSITE" id="PS00141">
    <property type="entry name" value="ASP_PROTEASE"/>
    <property type="match status" value="1"/>
</dbReference>
<dbReference type="SUPFAM" id="SSF53098">
    <property type="entry name" value="Ribonuclease H-like"/>
    <property type="match status" value="1"/>
</dbReference>
<keyword evidence="6" id="KW-0378">Hydrolase</keyword>
<protein>
    <recommendedName>
        <fullName evidence="1">RNA-directed DNA polymerase</fullName>
        <ecNumber evidence="1">2.7.7.49</ecNumber>
    </recommendedName>
</protein>
<dbReference type="PANTHER" id="PTHR37984">
    <property type="entry name" value="PROTEIN CBG26694"/>
    <property type="match status" value="1"/>
</dbReference>
<dbReference type="Pfam" id="PF17917">
    <property type="entry name" value="RT_RNaseH"/>
    <property type="match status" value="1"/>
</dbReference>
<dbReference type="CDD" id="cd01647">
    <property type="entry name" value="RT_LTR"/>
    <property type="match status" value="1"/>
</dbReference>
<proteinExistence type="predicted"/>
<organism evidence="10 11">
    <name type="scientific">Nesidiocoris tenuis</name>
    <dbReference type="NCBI Taxonomy" id="355587"/>
    <lineage>
        <taxon>Eukaryota</taxon>
        <taxon>Metazoa</taxon>
        <taxon>Ecdysozoa</taxon>
        <taxon>Arthropoda</taxon>
        <taxon>Hexapoda</taxon>
        <taxon>Insecta</taxon>
        <taxon>Pterygota</taxon>
        <taxon>Neoptera</taxon>
        <taxon>Paraneoptera</taxon>
        <taxon>Hemiptera</taxon>
        <taxon>Heteroptera</taxon>
        <taxon>Panheteroptera</taxon>
        <taxon>Cimicomorpha</taxon>
        <taxon>Miridae</taxon>
        <taxon>Dicyphina</taxon>
        <taxon>Nesidiocoris</taxon>
    </lineage>
</organism>
<dbReference type="InterPro" id="IPR043128">
    <property type="entry name" value="Rev_trsase/Diguanyl_cyclase"/>
</dbReference>
<dbReference type="InterPro" id="IPR012337">
    <property type="entry name" value="RNaseH-like_sf"/>
</dbReference>
<dbReference type="Pfam" id="PF00665">
    <property type="entry name" value="rve"/>
    <property type="match status" value="1"/>
</dbReference>
<dbReference type="InterPro" id="IPR043502">
    <property type="entry name" value="DNA/RNA_pol_sf"/>
</dbReference>
<dbReference type="InterPro" id="IPR050951">
    <property type="entry name" value="Retrovirus_Pol_polyprotein"/>
</dbReference>
<feature type="domain" description="Reverse transcriptase" evidence="8">
    <location>
        <begin position="421"/>
        <end position="598"/>
    </location>
</feature>
<sequence length="1244" mass="140646">MESACARPIVGETELMLYDGTFDWDDYCAHVDVVANVNGWNSNTKGHRASCALRGVALSVFSSLDSENRTEWNTLSTALSKRFGQKHLAMKWQIELESRYQRPQESTSDLAYDIERLCRFAFPDLPRNCKDQIGVRIFLRALSNDQLRRLLAVSVPSSIQDALHQALVIEATLGHSDLVEQADSTGDSSCSSITKYQHAVCSSRTTGSALFVQLQLNATPCYLLIDTGATVSVVRPDVARKSGAEISTAHHAMLRTVHGELIEALGSARINVRLGERHIMHSFVVAEIFDEAILGLDLLNILGACLDLRSHRMLINSDIFPLLSFGTCPQVKNIECASDFEWIQRALDSSELINGSEEYKKVFSLFQKHARVFAASGKPLGRTHVVKHAIETGDARPIKQAPRRVPYAQEAQIDKLMQEMIEQDVIEPSKSPWASPVVLIPKKDGSIRFCVDYRKVNQVTKKDSYTLPCVQELLDTLGGAQWFCTIDLKCGYWQIGLSEESKEKTAFSLYRKGLWQFKVMPFGLTNAPATFQRLMEVVIPSELALTYLDDVIIYGNDFGTVFEKLEKVLECFSKANLQINPKKCAFFRRETAYLGHVISKQGVQTDPVKTKAVLEWPVPKSKKNVRAFLGFCSYYRRFVKGFADIAKPLTRLTEGNAQFIWDRACNTSFIELKKAMTTAPVLAFPDFSLPFVLDCDASAHTVGAVLSQRQSDQEVAIAYFSSTLSRPEQNYCATRRELLAVVRSISHFHQYLFGRHFTLRTDHAALTWLTNFKRPEGQLARWLETLQQYDFTIKHRAGSKHANADGLSRRPCEVGCGYCCRREKEDTLKIAAISLQSEASVDEQMLDPSIQKVINHKVNGVKPSLSDLTAADNRVRQLVNRWESLEVHNNQLYHRWDGPTNRLQWVVPLSRMKSVLETCHDNPVGGHFGSFKGPKKKITAPLQQVALGSPFDRIGMDILGPFPKTRRGNRYILVAADYFTKWPEAIAIPDQEAKTVAIALIENVLSRVGIPLEIHTDQGRNFESTLVRELAQLMGIVKTRSTSLHPQSGGLVERLNRTLTKHLAQFVDRSQSNWDEKLPLFLLAYRSACHSTTGLSPAQLVYGRDLRLPEILVRPPVQEVRPTTEYVIQLREHLQQVRDFAAKEAGVKMRSQKESFDRHARTPTLKEGDWVWFYNPQRRPGRNPKLQPAWTGPWVIKQKRNDVLYKIKLGRTTRLIHVNRLVKADIATPEDRLRGREELCRETT</sequence>
<dbReference type="Proteomes" id="UP001307889">
    <property type="component" value="Chromosome 2"/>
</dbReference>